<keyword evidence="2" id="KW-1133">Transmembrane helix</keyword>
<keyword evidence="2" id="KW-0812">Transmembrane</keyword>
<dbReference type="Pfam" id="PF12505">
    <property type="entry name" value="DUF3712"/>
    <property type="match status" value="1"/>
</dbReference>
<keyword evidence="4" id="KW-1185">Reference proteome</keyword>
<comment type="caution">
    <text evidence="3">The sequence shown here is derived from an EMBL/GenBank/DDBJ whole genome shotgun (WGS) entry which is preliminary data.</text>
</comment>
<dbReference type="InterPro" id="IPR022185">
    <property type="entry name" value="DUF3712"/>
</dbReference>
<dbReference type="EMBL" id="JAGSXJ010000005">
    <property type="protein sequence ID" value="KAH6691465.1"/>
    <property type="molecule type" value="Genomic_DNA"/>
</dbReference>
<evidence type="ECO:0000313" key="4">
    <source>
        <dbReference type="Proteomes" id="UP000770015"/>
    </source>
</evidence>
<name>A0A9P8VHX0_9PEZI</name>
<feature type="transmembrane region" description="Helical" evidence="2">
    <location>
        <begin position="88"/>
        <end position="113"/>
    </location>
</feature>
<accession>A0A9P8VHX0</accession>
<dbReference type="Proteomes" id="UP000770015">
    <property type="component" value="Unassembled WGS sequence"/>
</dbReference>
<sequence>MPWKNRFPMMRSGNAGDINPVSDQHDETSTVFGGKSLESGLKHGREKTPSGEKSAKHFEKVEYSDDVVVEKLSKRLRLKRHCGRRWKWYLLGTIIFLTIMLPVFFLEIFPAIAQLMINSSDLPIRSGIIRALDAETIEFSATVGLSVPAGFTVTLEPTTLFFFNRNTQPYSPWIDVSLGEQRVSGDSDLTVDRYVASISDQDEFGKFLDQLFASDETIVSGRADTRVRLGALKADITLDKDIVVGGARRLEGFGFDKLNIVLPPEADGTNICGALNLPNHSDIRLQLGNVSFNVMAGDLVIGRVETWNTDIHPGNNSVDFFGEVYLQTMLQNVGEVIRSQAAALAEGMLQLATTGNETRVDGVRIPYVERVLKPRIESRAPLLKLLGDLLSGLLELPVFEDAGGLLEDILGGLGGNGTEEEGGGGGFEDLLENLLGRRSLGVTRLLAVGRGVFRREAPTMVKRLEGLKGGNMFKDVLGSRGTGLGHVVAVGREVLRREGMSIASSLYKG</sequence>
<dbReference type="PANTHER" id="PTHR35895:SF2">
    <property type="match status" value="1"/>
</dbReference>
<evidence type="ECO:0000313" key="3">
    <source>
        <dbReference type="EMBL" id="KAH6691465.1"/>
    </source>
</evidence>
<feature type="region of interest" description="Disordered" evidence="1">
    <location>
        <begin position="1"/>
        <end position="55"/>
    </location>
</feature>
<dbReference type="PANTHER" id="PTHR35895">
    <property type="entry name" value="CHROMOSOME 16, WHOLE GENOME SHOTGUN SEQUENCE"/>
    <property type="match status" value="1"/>
</dbReference>
<dbReference type="AlphaFoldDB" id="A0A9P8VHX0"/>
<keyword evidence="2" id="KW-0472">Membrane</keyword>
<evidence type="ECO:0000256" key="2">
    <source>
        <dbReference type="SAM" id="Phobius"/>
    </source>
</evidence>
<protein>
    <submittedName>
        <fullName evidence="3">Uncharacterized protein</fullName>
    </submittedName>
</protein>
<reference evidence="3" key="1">
    <citation type="journal article" date="2021" name="Nat. Commun.">
        <title>Genetic determinants of endophytism in the Arabidopsis root mycobiome.</title>
        <authorList>
            <person name="Mesny F."/>
            <person name="Miyauchi S."/>
            <person name="Thiergart T."/>
            <person name="Pickel B."/>
            <person name="Atanasova L."/>
            <person name="Karlsson M."/>
            <person name="Huettel B."/>
            <person name="Barry K.W."/>
            <person name="Haridas S."/>
            <person name="Chen C."/>
            <person name="Bauer D."/>
            <person name="Andreopoulos W."/>
            <person name="Pangilinan J."/>
            <person name="LaButti K."/>
            <person name="Riley R."/>
            <person name="Lipzen A."/>
            <person name="Clum A."/>
            <person name="Drula E."/>
            <person name="Henrissat B."/>
            <person name="Kohler A."/>
            <person name="Grigoriev I.V."/>
            <person name="Martin F.M."/>
            <person name="Hacquard S."/>
        </authorList>
    </citation>
    <scope>NUCLEOTIDE SEQUENCE</scope>
    <source>
        <strain evidence="3">MPI-SDFR-AT-0117</strain>
    </source>
</reference>
<dbReference type="GO" id="GO:0000329">
    <property type="term" value="C:fungal-type vacuole membrane"/>
    <property type="evidence" value="ECO:0007669"/>
    <property type="project" value="InterPro"/>
</dbReference>
<dbReference type="InterPro" id="IPR046368">
    <property type="entry name" value="Tag1"/>
</dbReference>
<dbReference type="OrthoDB" id="10039566at2759"/>
<gene>
    <name evidence="3" type="ORF">F5X68DRAFT_188556</name>
</gene>
<feature type="compositionally biased region" description="Basic and acidic residues" evidence="1">
    <location>
        <begin position="40"/>
        <end position="55"/>
    </location>
</feature>
<organism evidence="3 4">
    <name type="scientific">Plectosphaerella plurivora</name>
    <dbReference type="NCBI Taxonomy" id="936078"/>
    <lineage>
        <taxon>Eukaryota</taxon>
        <taxon>Fungi</taxon>
        <taxon>Dikarya</taxon>
        <taxon>Ascomycota</taxon>
        <taxon>Pezizomycotina</taxon>
        <taxon>Sordariomycetes</taxon>
        <taxon>Hypocreomycetidae</taxon>
        <taxon>Glomerellales</taxon>
        <taxon>Plectosphaerellaceae</taxon>
        <taxon>Plectosphaerella</taxon>
    </lineage>
</organism>
<evidence type="ECO:0000256" key="1">
    <source>
        <dbReference type="SAM" id="MobiDB-lite"/>
    </source>
</evidence>
<proteinExistence type="predicted"/>